<evidence type="ECO:0000313" key="1">
    <source>
        <dbReference type="EMBL" id="ACT59930.1"/>
    </source>
</evidence>
<keyword evidence="2" id="KW-1185">Reference proteome</keyword>
<protein>
    <submittedName>
        <fullName evidence="1">Uncharacterized protein</fullName>
    </submittedName>
</protein>
<dbReference type="AlphaFoldDB" id="C6XML6"/>
<evidence type="ECO:0000313" key="2">
    <source>
        <dbReference type="Proteomes" id="UP000002745"/>
    </source>
</evidence>
<sequence>MTKLIGLLVGAAILTTVFYLNLTNATSVIM</sequence>
<proteinExistence type="predicted"/>
<reference evidence="2" key="1">
    <citation type="journal article" date="2011" name="J. Bacteriol.">
        <title>Genome sequences of eight morphologically diverse alphaproteobacteria.</title>
        <authorList>
            <consortium name="US DOE Joint Genome Institute"/>
            <person name="Brown P.J."/>
            <person name="Kysela D.T."/>
            <person name="Buechlein A."/>
            <person name="Hemmerich C."/>
            <person name="Brun Y.V."/>
        </authorList>
    </citation>
    <scope>NUCLEOTIDE SEQUENCE [LARGE SCALE GENOMIC DNA]</scope>
    <source>
        <strain evidence="2">ATCC 49814 / DSM 5838 / IFAM 1418</strain>
    </source>
</reference>
<dbReference type="Proteomes" id="UP000002745">
    <property type="component" value="Chromosome"/>
</dbReference>
<name>C6XML6_HIRBI</name>
<dbReference type="EMBL" id="CP001678">
    <property type="protein sequence ID" value="ACT59930.1"/>
    <property type="molecule type" value="Genomic_DNA"/>
</dbReference>
<dbReference type="KEGG" id="hba:Hbal_2250"/>
<gene>
    <name evidence="1" type="ordered locus">Hbal_2250</name>
</gene>
<accession>C6XML6</accession>
<organism evidence="1 2">
    <name type="scientific">Hirschia baltica (strain ATCC 49814 / DSM 5838 / IFAM 1418)</name>
    <dbReference type="NCBI Taxonomy" id="582402"/>
    <lineage>
        <taxon>Bacteria</taxon>
        <taxon>Pseudomonadati</taxon>
        <taxon>Pseudomonadota</taxon>
        <taxon>Alphaproteobacteria</taxon>
        <taxon>Hyphomonadales</taxon>
        <taxon>Hyphomonadaceae</taxon>
        <taxon>Hirschia</taxon>
    </lineage>
</organism>
<dbReference type="HOGENOM" id="CLU_3403976_0_0_5"/>